<evidence type="ECO:0000313" key="4">
    <source>
        <dbReference type="Proteomes" id="UP001054857"/>
    </source>
</evidence>
<dbReference type="InterPro" id="IPR012340">
    <property type="entry name" value="NA-bd_OB-fold"/>
</dbReference>
<proteinExistence type="predicted"/>
<reference evidence="3 4" key="1">
    <citation type="journal article" date="2021" name="Sci. Rep.">
        <title>Genome sequencing of the multicellular alga Astrephomene provides insights into convergent evolution of germ-soma differentiation.</title>
        <authorList>
            <person name="Yamashita S."/>
            <person name="Yamamoto K."/>
            <person name="Matsuzaki R."/>
            <person name="Suzuki S."/>
            <person name="Yamaguchi H."/>
            <person name="Hirooka S."/>
            <person name="Minakuchi Y."/>
            <person name="Miyagishima S."/>
            <person name="Kawachi M."/>
            <person name="Toyoda A."/>
            <person name="Nozaki H."/>
        </authorList>
    </citation>
    <scope>NUCLEOTIDE SEQUENCE [LARGE SCALE GENOMIC DNA]</scope>
    <source>
        <strain evidence="3 4">NIES-4017</strain>
    </source>
</reference>
<accession>A0AAD3HRP6</accession>
<protein>
    <recommendedName>
        <fullName evidence="2">S1 motif domain-containing protein</fullName>
    </recommendedName>
</protein>
<dbReference type="SMART" id="SM00316">
    <property type="entry name" value="S1"/>
    <property type="match status" value="2"/>
</dbReference>
<organism evidence="3 4">
    <name type="scientific">Astrephomene gubernaculifera</name>
    <dbReference type="NCBI Taxonomy" id="47775"/>
    <lineage>
        <taxon>Eukaryota</taxon>
        <taxon>Viridiplantae</taxon>
        <taxon>Chlorophyta</taxon>
        <taxon>core chlorophytes</taxon>
        <taxon>Chlorophyceae</taxon>
        <taxon>CS clade</taxon>
        <taxon>Chlamydomonadales</taxon>
        <taxon>Astrephomenaceae</taxon>
        <taxon>Astrephomene</taxon>
    </lineage>
</organism>
<dbReference type="CDD" id="cd04465">
    <property type="entry name" value="S1_RPS1_repeat_ec2_hs2"/>
    <property type="match status" value="1"/>
</dbReference>
<dbReference type="PANTHER" id="PTHR47559:SF1">
    <property type="entry name" value="OS03G0844900 PROTEIN"/>
    <property type="match status" value="1"/>
</dbReference>
<dbReference type="InterPro" id="IPR052757">
    <property type="entry name" value="Ribosomal_protein_S1"/>
</dbReference>
<dbReference type="InterPro" id="IPR003029">
    <property type="entry name" value="S1_domain"/>
</dbReference>
<gene>
    <name evidence="3" type="ORF">Agub_g12313</name>
</gene>
<feature type="region of interest" description="Disordered" evidence="1">
    <location>
        <begin position="37"/>
        <end position="75"/>
    </location>
</feature>
<dbReference type="Gene3D" id="2.40.50.140">
    <property type="entry name" value="Nucleic acid-binding proteins"/>
    <property type="match status" value="2"/>
</dbReference>
<name>A0AAD3HRP6_9CHLO</name>
<comment type="caution">
    <text evidence="3">The sequence shown here is derived from an EMBL/GenBank/DDBJ whole genome shotgun (WGS) entry which is preliminary data.</text>
</comment>
<dbReference type="Pfam" id="PF00575">
    <property type="entry name" value="S1"/>
    <property type="match status" value="2"/>
</dbReference>
<keyword evidence="4" id="KW-1185">Reference proteome</keyword>
<evidence type="ECO:0000259" key="2">
    <source>
        <dbReference type="PROSITE" id="PS50126"/>
    </source>
</evidence>
<dbReference type="PANTHER" id="PTHR47559">
    <property type="entry name" value="OS03G0844900 PROTEIN"/>
    <property type="match status" value="1"/>
</dbReference>
<evidence type="ECO:0000256" key="1">
    <source>
        <dbReference type="SAM" id="MobiDB-lite"/>
    </source>
</evidence>
<dbReference type="AlphaFoldDB" id="A0AAD3HRP6"/>
<sequence>MSTSSLSLRANRMHSCKAAAADKLKTPYFSLGPAPRAISVQASKTPSEVPSPKRLVRPKPATTAQQAQAQAPPPPVSAAQVAEAFSRASDAKTRGEIVDVKVVGQSERGLVVMFGAVRGFIPYSQLDPARLRASGSGDLSDLLGQPLRARVSSVDASRKELVLSERQVAAVAALGGVREGDVLDCVVTGVEDYGAFVQVKGSPEVSGMIHKSEISWERIMTVDQVLAPGQEVRAKVLRVDLPNCRLSLSLKQMSADPLRMSLDDLGWEPAAASPDPRVQALVEALGRAPGVEGVEVTRCAQDPHRVAPELELYLVRSEGEGRYTAVARLGAAATELRLAAAGLSREQVKQLLQRLAARSAAA</sequence>
<feature type="domain" description="S1 motif" evidence="2">
    <location>
        <begin position="95"/>
        <end position="166"/>
    </location>
</feature>
<evidence type="ECO:0000313" key="3">
    <source>
        <dbReference type="EMBL" id="GFR50150.1"/>
    </source>
</evidence>
<dbReference type="PROSITE" id="PS50126">
    <property type="entry name" value="S1"/>
    <property type="match status" value="2"/>
</dbReference>
<feature type="compositionally biased region" description="Low complexity" evidence="1">
    <location>
        <begin position="60"/>
        <end position="70"/>
    </location>
</feature>
<dbReference type="GO" id="GO:0003676">
    <property type="term" value="F:nucleic acid binding"/>
    <property type="evidence" value="ECO:0007669"/>
    <property type="project" value="InterPro"/>
</dbReference>
<dbReference type="EMBL" id="BMAR01000035">
    <property type="protein sequence ID" value="GFR50150.1"/>
    <property type="molecule type" value="Genomic_DNA"/>
</dbReference>
<dbReference type="Proteomes" id="UP001054857">
    <property type="component" value="Unassembled WGS sequence"/>
</dbReference>
<dbReference type="SUPFAM" id="SSF50249">
    <property type="entry name" value="Nucleic acid-binding proteins"/>
    <property type="match status" value="2"/>
</dbReference>
<feature type="domain" description="S1 motif" evidence="2">
    <location>
        <begin position="180"/>
        <end position="251"/>
    </location>
</feature>